<accession>A0A495D692</accession>
<dbReference type="CDD" id="cd02850">
    <property type="entry name" value="E_set_Cellulase_N"/>
    <property type="match status" value="1"/>
</dbReference>
<keyword evidence="3 6" id="KW-0119">Carbohydrate metabolism</keyword>
<dbReference type="SUPFAM" id="SSF81296">
    <property type="entry name" value="E set domains"/>
    <property type="match status" value="1"/>
</dbReference>
<keyword evidence="4 6" id="KW-0326">Glycosidase</keyword>
<dbReference type="Pfam" id="PF02927">
    <property type="entry name" value="CelD_N"/>
    <property type="match status" value="1"/>
</dbReference>
<dbReference type="GO" id="GO:0008810">
    <property type="term" value="F:cellulase activity"/>
    <property type="evidence" value="ECO:0007669"/>
    <property type="project" value="UniProtKB-EC"/>
</dbReference>
<sequence length="638" mass="68756">MRRVAKPRARRIVGLTGLALAVAATTPALADSCMPADAAPQDAPALRLTQHGFETRGRKLAILRTAHAEPVDWRVVDAAGTVIAVGTSEVFGANPTSADALHRIDLSALDMAGEGFRIEACGTTSRAFTISDRPFDQLSVDSLTYFYHNRLGTPIEAAHVQGEAWVRDAGFPHSTPTCFHGTDEAGNVWPGCDYRLDVTGGWADAGDYGKYVVNGGIAVWTLQNFVERLNSQPDPVAAMWADGRAPMPENGNGVSDILDEARWQLEFMLAMQVPDGARLSVPLGRQDGREPLQLSEIDAAGLVHHKVHERAWLPVPILPADAQEERFLLPPSTAASLNLAASAAQAARLWREIDPDFAARCLDAARRAYSAARAYPEIYAYNNFGGGGAYGDFRLDDEFAWAATELFVTTGETAYLTAVQGDAAAPAEAPVLQVRGATIAWPAVDLLPALTLLTAETVEDDALLAAARQQIIDTADRYLADRAMEGYAFPFSPDQYVWGSNGNLANRGIVLAMAHTLTGEADYRNAVIDAIDYLLGRNALDQSYVSGYGERAMRHPHHRFWGAGADPEYPPAPPGAVSGGPNATNMSDPVATEMHGQCAPQACWADDYRAYALNEVAINWNAPLFWIAAYLDTTHSND</sequence>
<dbReference type="Pfam" id="PF00759">
    <property type="entry name" value="Glyco_hydro_9"/>
    <property type="match status" value="1"/>
</dbReference>
<evidence type="ECO:0000256" key="1">
    <source>
        <dbReference type="ARBA" id="ARBA00007072"/>
    </source>
</evidence>
<keyword evidence="5 6" id="KW-0624">Polysaccharide degradation</keyword>
<dbReference type="InterPro" id="IPR014756">
    <property type="entry name" value="Ig_E-set"/>
</dbReference>
<evidence type="ECO:0000256" key="4">
    <source>
        <dbReference type="ARBA" id="ARBA00023295"/>
    </source>
</evidence>
<name>A0A495D692_9PROT</name>
<evidence type="ECO:0000259" key="9">
    <source>
        <dbReference type="Pfam" id="PF02927"/>
    </source>
</evidence>
<evidence type="ECO:0000313" key="10">
    <source>
        <dbReference type="EMBL" id="RKQ96490.1"/>
    </source>
</evidence>
<dbReference type="AlphaFoldDB" id="A0A495D692"/>
<comment type="catalytic activity">
    <reaction evidence="7">
        <text>Endohydrolysis of (1-&gt;4)-beta-D-glucosidic linkages in cellulose, lichenin and cereal beta-D-glucans.</text>
        <dbReference type="EC" id="3.2.1.4"/>
    </reaction>
</comment>
<comment type="caution">
    <text evidence="10">The sequence shown here is derived from an EMBL/GenBank/DDBJ whole genome shotgun (WGS) entry which is preliminary data.</text>
</comment>
<dbReference type="Gene3D" id="1.50.10.10">
    <property type="match status" value="1"/>
</dbReference>
<dbReference type="EC" id="3.2.1.4" evidence="7"/>
<feature type="domain" description="Cellulase Ig-like" evidence="9">
    <location>
        <begin position="43"/>
        <end position="125"/>
    </location>
</feature>
<evidence type="ECO:0000256" key="3">
    <source>
        <dbReference type="ARBA" id="ARBA00023277"/>
    </source>
</evidence>
<dbReference type="InterPro" id="IPR008928">
    <property type="entry name" value="6-hairpin_glycosidase_sf"/>
</dbReference>
<evidence type="ECO:0000313" key="11">
    <source>
        <dbReference type="Proteomes" id="UP000273675"/>
    </source>
</evidence>
<evidence type="ECO:0000256" key="2">
    <source>
        <dbReference type="ARBA" id="ARBA00022801"/>
    </source>
</evidence>
<keyword evidence="7" id="KW-0136">Cellulose degradation</keyword>
<feature type="signal peptide" evidence="7">
    <location>
        <begin position="1"/>
        <end position="30"/>
    </location>
</feature>
<evidence type="ECO:0000256" key="7">
    <source>
        <dbReference type="RuleBase" id="RU361166"/>
    </source>
</evidence>
<comment type="similarity">
    <text evidence="1 6 7">Belongs to the glycosyl hydrolase 9 (cellulase E) family.</text>
</comment>
<reference evidence="10 11" key="1">
    <citation type="submission" date="2018-10" db="EMBL/GenBank/DDBJ databases">
        <title>Genomic Encyclopedia of Type Strains, Phase IV (KMG-IV): sequencing the most valuable type-strain genomes for metagenomic binning, comparative biology and taxonomic classification.</title>
        <authorList>
            <person name="Goeker M."/>
        </authorList>
    </citation>
    <scope>NUCLEOTIDE SEQUENCE [LARGE SCALE GENOMIC DNA]</scope>
    <source>
        <strain evidence="10 11">DSM 4734</strain>
    </source>
</reference>
<dbReference type="Proteomes" id="UP000273675">
    <property type="component" value="Unassembled WGS sequence"/>
</dbReference>
<dbReference type="Gene3D" id="2.60.40.10">
    <property type="entry name" value="Immunoglobulins"/>
    <property type="match status" value="1"/>
</dbReference>
<gene>
    <name evidence="10" type="ORF">C7435_1820</name>
</gene>
<dbReference type="SUPFAM" id="SSF48208">
    <property type="entry name" value="Six-hairpin glycosidases"/>
    <property type="match status" value="1"/>
</dbReference>
<dbReference type="PANTHER" id="PTHR22298">
    <property type="entry name" value="ENDO-1,4-BETA-GLUCANASE"/>
    <property type="match status" value="1"/>
</dbReference>
<dbReference type="InterPro" id="IPR012341">
    <property type="entry name" value="6hp_glycosidase-like_sf"/>
</dbReference>
<evidence type="ECO:0000259" key="8">
    <source>
        <dbReference type="Pfam" id="PF00759"/>
    </source>
</evidence>
<feature type="domain" description="Glycoside hydrolase family 9" evidence="8">
    <location>
        <begin position="136"/>
        <end position="627"/>
    </location>
</feature>
<dbReference type="InterPro" id="IPR001701">
    <property type="entry name" value="Glyco_hydro_9"/>
</dbReference>
<dbReference type="RefSeq" id="WP_233350729.1">
    <property type="nucleotide sequence ID" value="NZ_RBIM01000004.1"/>
</dbReference>
<feature type="active site" evidence="6">
    <location>
        <position position="606"/>
    </location>
</feature>
<organism evidence="10 11">
    <name type="scientific">Maricaulis maris</name>
    <dbReference type="NCBI Taxonomy" id="74318"/>
    <lineage>
        <taxon>Bacteria</taxon>
        <taxon>Pseudomonadati</taxon>
        <taxon>Pseudomonadota</taxon>
        <taxon>Alphaproteobacteria</taxon>
        <taxon>Maricaulales</taxon>
        <taxon>Maricaulaceae</taxon>
        <taxon>Maricaulis</taxon>
    </lineage>
</organism>
<evidence type="ECO:0000256" key="6">
    <source>
        <dbReference type="PROSITE-ProRule" id="PRU10060"/>
    </source>
</evidence>
<protein>
    <recommendedName>
        <fullName evidence="7">Endoglucanase</fullName>
        <ecNumber evidence="7">3.2.1.4</ecNumber>
    </recommendedName>
</protein>
<evidence type="ECO:0000256" key="5">
    <source>
        <dbReference type="ARBA" id="ARBA00023326"/>
    </source>
</evidence>
<dbReference type="PROSITE" id="PS00698">
    <property type="entry name" value="GH9_3"/>
    <property type="match status" value="1"/>
</dbReference>
<dbReference type="InterPro" id="IPR033126">
    <property type="entry name" value="Glyco_hydro_9_Asp/Glu_AS"/>
</dbReference>
<keyword evidence="2 6" id="KW-0378">Hydrolase</keyword>
<feature type="chain" id="PRO_5019616517" description="Endoglucanase" evidence="7">
    <location>
        <begin position="31"/>
        <end position="638"/>
    </location>
</feature>
<feature type="active site" evidence="6">
    <location>
        <position position="615"/>
    </location>
</feature>
<dbReference type="InterPro" id="IPR013783">
    <property type="entry name" value="Ig-like_fold"/>
</dbReference>
<dbReference type="InterPro" id="IPR004197">
    <property type="entry name" value="Cellulase_Ig-like"/>
</dbReference>
<dbReference type="EMBL" id="RBIM01000004">
    <property type="protein sequence ID" value="RKQ96490.1"/>
    <property type="molecule type" value="Genomic_DNA"/>
</dbReference>
<dbReference type="GO" id="GO:0030245">
    <property type="term" value="P:cellulose catabolic process"/>
    <property type="evidence" value="ECO:0007669"/>
    <property type="project" value="UniProtKB-KW"/>
</dbReference>
<keyword evidence="7" id="KW-0732">Signal</keyword>
<proteinExistence type="inferred from homology"/>